<dbReference type="STRING" id="451379.A0A0N5AIB9"/>
<organism evidence="6 7">
    <name type="scientific">Syphacia muris</name>
    <dbReference type="NCBI Taxonomy" id="451379"/>
    <lineage>
        <taxon>Eukaryota</taxon>
        <taxon>Metazoa</taxon>
        <taxon>Ecdysozoa</taxon>
        <taxon>Nematoda</taxon>
        <taxon>Chromadorea</taxon>
        <taxon>Rhabditida</taxon>
        <taxon>Spirurina</taxon>
        <taxon>Oxyuridomorpha</taxon>
        <taxon>Oxyuroidea</taxon>
        <taxon>Oxyuridae</taxon>
        <taxon>Syphacia</taxon>
    </lineage>
</organism>
<dbReference type="PANTHER" id="PTHR21107">
    <property type="entry name" value="CYTOCHROME C OXIDASE ASSEMBLY PROTEIN COX19"/>
    <property type="match status" value="1"/>
</dbReference>
<evidence type="ECO:0000256" key="2">
    <source>
        <dbReference type="ARBA" id="ARBA00022490"/>
    </source>
</evidence>
<comment type="similarity">
    <text evidence="4">Belongs to the COX19 family.</text>
</comment>
<proteinExistence type="inferred from homology"/>
<protein>
    <submittedName>
        <fullName evidence="7">CHCH domain-containing protein</fullName>
    </submittedName>
</protein>
<reference evidence="7" key="1">
    <citation type="submission" date="2017-02" db="UniProtKB">
        <authorList>
            <consortium name="WormBaseParasite"/>
        </authorList>
    </citation>
    <scope>IDENTIFICATION</scope>
</reference>
<dbReference type="PANTHER" id="PTHR21107:SF2">
    <property type="entry name" value="CYTOCHROME C OXIDASE ASSEMBLY PROTEIN COX19"/>
    <property type="match status" value="1"/>
</dbReference>
<keyword evidence="6" id="KW-1185">Reference proteome</keyword>
<dbReference type="Pfam" id="PF06747">
    <property type="entry name" value="CHCH"/>
    <property type="match status" value="1"/>
</dbReference>
<dbReference type="AlphaFoldDB" id="A0A0N5AIB9"/>
<evidence type="ECO:0000313" key="7">
    <source>
        <dbReference type="WBParaSite" id="SMUV_0000416201-mRNA-1"/>
    </source>
</evidence>
<evidence type="ECO:0000256" key="1">
    <source>
        <dbReference type="ARBA" id="ARBA00004496"/>
    </source>
</evidence>
<sequence length="89" mass="10464">MAALRNTKPIITPPMNGSFPLDREGKCKLQMLEYMICMQENKKIAEKCRPLAKEYMECRMNNNLLERDDWEYLGFSDENKEATKEDLAK</sequence>
<evidence type="ECO:0000256" key="3">
    <source>
        <dbReference type="ARBA" id="ARBA00023157"/>
    </source>
</evidence>
<feature type="domain" description="CHCH" evidence="5">
    <location>
        <begin position="27"/>
        <end position="61"/>
    </location>
</feature>
<dbReference type="WBParaSite" id="SMUV_0000416201-mRNA-1">
    <property type="protein sequence ID" value="SMUV_0000416201-mRNA-1"/>
    <property type="gene ID" value="SMUV_0000416201"/>
</dbReference>
<dbReference type="GO" id="GO:0005758">
    <property type="term" value="C:mitochondrial intermembrane space"/>
    <property type="evidence" value="ECO:0007669"/>
    <property type="project" value="TreeGrafter"/>
</dbReference>
<name>A0A0N5AIB9_9BILA</name>
<evidence type="ECO:0000259" key="5">
    <source>
        <dbReference type="Pfam" id="PF06747"/>
    </source>
</evidence>
<dbReference type="PROSITE" id="PS51808">
    <property type="entry name" value="CHCH"/>
    <property type="match status" value="1"/>
</dbReference>
<dbReference type="InterPro" id="IPR010625">
    <property type="entry name" value="CHCH"/>
</dbReference>
<evidence type="ECO:0000313" key="6">
    <source>
        <dbReference type="Proteomes" id="UP000046393"/>
    </source>
</evidence>
<evidence type="ECO:0000256" key="4">
    <source>
        <dbReference type="ARBA" id="ARBA00038223"/>
    </source>
</evidence>
<dbReference type="GO" id="GO:0033617">
    <property type="term" value="P:mitochondrial respiratory chain complex IV assembly"/>
    <property type="evidence" value="ECO:0007669"/>
    <property type="project" value="TreeGrafter"/>
</dbReference>
<comment type="subcellular location">
    <subcellularLocation>
        <location evidence="1">Cytoplasm</location>
    </subcellularLocation>
</comment>
<keyword evidence="3" id="KW-1015">Disulfide bond</keyword>
<accession>A0A0N5AIB9</accession>
<keyword evidence="2" id="KW-0963">Cytoplasm</keyword>
<dbReference type="Proteomes" id="UP000046393">
    <property type="component" value="Unplaced"/>
</dbReference>
<dbReference type="InterPro" id="IPR051383">
    <property type="entry name" value="COX19"/>
</dbReference>